<accession>A0A1H0AIN6</accession>
<evidence type="ECO:0000259" key="2">
    <source>
        <dbReference type="Pfam" id="PF10335"/>
    </source>
</evidence>
<dbReference type="Pfam" id="PF10335">
    <property type="entry name" value="DUF294_C"/>
    <property type="match status" value="1"/>
</dbReference>
<organism evidence="3 4">
    <name type="scientific">Alkalicoccus daliensis</name>
    <dbReference type="NCBI Taxonomy" id="745820"/>
    <lineage>
        <taxon>Bacteria</taxon>
        <taxon>Bacillati</taxon>
        <taxon>Bacillota</taxon>
        <taxon>Bacilli</taxon>
        <taxon>Bacillales</taxon>
        <taxon>Bacillaceae</taxon>
        <taxon>Alkalicoccus</taxon>
    </lineage>
</organism>
<protein>
    <submittedName>
        <fullName evidence="3">CBS domain-containing protein</fullName>
    </submittedName>
</protein>
<feature type="domain" description="Protein-PII uridylyltransferase N-terminal" evidence="1">
    <location>
        <begin position="26"/>
        <end position="147"/>
    </location>
</feature>
<dbReference type="RefSeq" id="WP_090840248.1">
    <property type="nucleotide sequence ID" value="NZ_FNIL01000001.1"/>
</dbReference>
<proteinExistence type="predicted"/>
<dbReference type="InterPro" id="IPR018821">
    <property type="entry name" value="DUF294_put_nucleoTrafse_sb-bd"/>
</dbReference>
<dbReference type="CDD" id="cd05401">
    <property type="entry name" value="NT_GlnE_GlnD_like"/>
    <property type="match status" value="1"/>
</dbReference>
<dbReference type="AlphaFoldDB" id="A0A1H0AIN6"/>
<dbReference type="GO" id="GO:0008773">
    <property type="term" value="F:[protein-PII] uridylyltransferase activity"/>
    <property type="evidence" value="ECO:0007669"/>
    <property type="project" value="InterPro"/>
</dbReference>
<dbReference type="EMBL" id="FNIL01000001">
    <property type="protein sequence ID" value="SDN33255.1"/>
    <property type="molecule type" value="Genomic_DNA"/>
</dbReference>
<dbReference type="OrthoDB" id="9810963at2"/>
<sequence>MIEKTIENITSFADLAAWRRENMNEAANSYKELNELHDALMSSIVQLSIQQIEAEQGNLPARFSFFIMGSAGRKEQAIWSDQDHAIVHEGNADDDIIFRGLGKEIVKGMEICGYEPCEGKVMAEEPRWCKSKSAMEEQVKGWLEEAEWEDIRHTLILFDSRTLYGSKESNQNLKEVMFNYARFRESIRLKVVENTIFRQRRRNIFGQILTDKQGFINFKTAVLFPYVNAARIAALIEGLQITETEERMKKLNNVFPQMDHFHASFAEALAFRHEKTKHITSYEYVHHLKLDDLTTEEKNMIKRWMKDGKEMLDQVQSYYLKKERKKKV</sequence>
<evidence type="ECO:0000313" key="3">
    <source>
        <dbReference type="EMBL" id="SDN33255.1"/>
    </source>
</evidence>
<dbReference type="Proteomes" id="UP000198778">
    <property type="component" value="Unassembled WGS sequence"/>
</dbReference>
<dbReference type="Pfam" id="PF03445">
    <property type="entry name" value="DUF294"/>
    <property type="match status" value="1"/>
</dbReference>
<feature type="domain" description="DUF294" evidence="2">
    <location>
        <begin position="198"/>
        <end position="317"/>
    </location>
</feature>
<keyword evidence="4" id="KW-1185">Reference proteome</keyword>
<name>A0A1H0AIN6_9BACI</name>
<dbReference type="STRING" id="745820.SAMN04488053_101498"/>
<dbReference type="InterPro" id="IPR005105">
    <property type="entry name" value="GlnD_Uridyltrans_N"/>
</dbReference>
<evidence type="ECO:0000259" key="1">
    <source>
        <dbReference type="Pfam" id="PF03445"/>
    </source>
</evidence>
<evidence type="ECO:0000313" key="4">
    <source>
        <dbReference type="Proteomes" id="UP000198778"/>
    </source>
</evidence>
<reference evidence="4" key="1">
    <citation type="submission" date="2016-10" db="EMBL/GenBank/DDBJ databases">
        <authorList>
            <person name="Varghese N."/>
            <person name="Submissions S."/>
        </authorList>
    </citation>
    <scope>NUCLEOTIDE SEQUENCE [LARGE SCALE GENOMIC DNA]</scope>
    <source>
        <strain evidence="4">CGMCC 1.10369</strain>
    </source>
</reference>
<gene>
    <name evidence="3" type="ORF">SAMN04488053_101498</name>
</gene>